<keyword evidence="9 15" id="KW-0540">Nuclease</keyword>
<dbReference type="HAMAP" id="MF_00104">
    <property type="entry name" value="RNase_III"/>
    <property type="match status" value="1"/>
</dbReference>
<keyword evidence="15" id="KW-0699">rRNA-binding</keyword>
<evidence type="ECO:0000313" key="20">
    <source>
        <dbReference type="Proteomes" id="UP000782312"/>
    </source>
</evidence>
<feature type="active site" evidence="15">
    <location>
        <position position="154"/>
    </location>
</feature>
<comment type="catalytic activity">
    <reaction evidence="1 15">
        <text>Endonucleolytic cleavage to 5'-phosphomonoester.</text>
        <dbReference type="EC" id="3.1.26.3"/>
    </reaction>
</comment>
<dbReference type="EMBL" id="JACPUR010000017">
    <property type="protein sequence ID" value="MBI3127279.1"/>
    <property type="molecule type" value="Genomic_DNA"/>
</dbReference>
<dbReference type="Gene3D" id="1.10.1520.10">
    <property type="entry name" value="Ribonuclease III domain"/>
    <property type="match status" value="1"/>
</dbReference>
<dbReference type="InterPro" id="IPR000999">
    <property type="entry name" value="RNase_III_dom"/>
</dbReference>
<feature type="region of interest" description="Disordered" evidence="16">
    <location>
        <begin position="235"/>
        <end position="266"/>
    </location>
</feature>
<dbReference type="Gene3D" id="3.30.160.20">
    <property type="match status" value="1"/>
</dbReference>
<organism evidence="19 20">
    <name type="scientific">Tectimicrobiota bacterium</name>
    <dbReference type="NCBI Taxonomy" id="2528274"/>
    <lineage>
        <taxon>Bacteria</taxon>
        <taxon>Pseudomonadati</taxon>
        <taxon>Nitrospinota/Tectimicrobiota group</taxon>
        <taxon>Candidatus Tectimicrobiota</taxon>
    </lineage>
</organism>
<reference evidence="19" key="1">
    <citation type="submission" date="2020-07" db="EMBL/GenBank/DDBJ databases">
        <title>Huge and variable diversity of episymbiotic CPR bacteria and DPANN archaea in groundwater ecosystems.</title>
        <authorList>
            <person name="He C.Y."/>
            <person name="Keren R."/>
            <person name="Whittaker M."/>
            <person name="Farag I.F."/>
            <person name="Doudna J."/>
            <person name="Cate J.H.D."/>
            <person name="Banfield J.F."/>
        </authorList>
    </citation>
    <scope>NUCLEOTIDE SEQUENCE</scope>
    <source>
        <strain evidence="19">NC_groundwater_763_Ag_S-0.2um_68_21</strain>
    </source>
</reference>
<evidence type="ECO:0000256" key="11">
    <source>
        <dbReference type="ARBA" id="ARBA00022759"/>
    </source>
</evidence>
<comment type="subcellular location">
    <subcellularLocation>
        <location evidence="2 15">Cytoplasm</location>
    </subcellularLocation>
</comment>
<dbReference type="GO" id="GO:0010468">
    <property type="term" value="P:regulation of gene expression"/>
    <property type="evidence" value="ECO:0007669"/>
    <property type="project" value="TreeGrafter"/>
</dbReference>
<dbReference type="SMART" id="SM00535">
    <property type="entry name" value="RIBOc"/>
    <property type="match status" value="1"/>
</dbReference>
<comment type="function">
    <text evidence="15">Digests double-stranded RNA. Involved in the processing of primary rRNA transcript to yield the immediate precursors to the large and small rRNAs (23S and 16S). Processes some mRNAs, and tRNAs when they are encoded in the rRNA operon. Processes pre-crRNA and tracrRNA of type II CRISPR loci if present in the organism.</text>
</comment>
<dbReference type="PROSITE" id="PS00517">
    <property type="entry name" value="RNASE_3_1"/>
    <property type="match status" value="1"/>
</dbReference>
<evidence type="ECO:0000256" key="13">
    <source>
        <dbReference type="ARBA" id="ARBA00022842"/>
    </source>
</evidence>
<dbReference type="NCBIfam" id="TIGR02191">
    <property type="entry name" value="RNaseIII"/>
    <property type="match status" value="1"/>
</dbReference>
<keyword evidence="5 15" id="KW-0963">Cytoplasm</keyword>
<comment type="cofactor">
    <cofactor evidence="15">
        <name>Mg(2+)</name>
        <dbReference type="ChEBI" id="CHEBI:18420"/>
    </cofactor>
</comment>
<keyword evidence="11 15" id="KW-0255">Endonuclease</keyword>
<dbReference type="SMART" id="SM00358">
    <property type="entry name" value="DSRM"/>
    <property type="match status" value="1"/>
</dbReference>
<dbReference type="GO" id="GO:0046872">
    <property type="term" value="F:metal ion binding"/>
    <property type="evidence" value="ECO:0007669"/>
    <property type="project" value="UniProtKB-KW"/>
</dbReference>
<keyword evidence="6 15" id="KW-0698">rRNA processing</keyword>
<comment type="caution">
    <text evidence="19">The sequence shown here is derived from an EMBL/GenBank/DDBJ whole genome shotgun (WGS) entry which is preliminary data.</text>
</comment>
<comment type="similarity">
    <text evidence="3">Belongs to the ribonuclease III family.</text>
</comment>
<proteinExistence type="inferred from homology"/>
<dbReference type="InterPro" id="IPR014720">
    <property type="entry name" value="dsRBD_dom"/>
</dbReference>
<keyword evidence="10 15" id="KW-0479">Metal-binding</keyword>
<comment type="subunit">
    <text evidence="4 15">Homodimer.</text>
</comment>
<accession>A0A932I108</accession>
<feature type="domain" description="RNase III" evidence="18">
    <location>
        <begin position="37"/>
        <end position="165"/>
    </location>
</feature>
<dbReference type="GO" id="GO:0008033">
    <property type="term" value="P:tRNA processing"/>
    <property type="evidence" value="ECO:0007669"/>
    <property type="project" value="UniProtKB-KW"/>
</dbReference>
<feature type="binding site" evidence="15">
    <location>
        <position position="151"/>
    </location>
    <ligand>
        <name>Mg(2+)</name>
        <dbReference type="ChEBI" id="CHEBI:18420"/>
    </ligand>
</feature>
<dbReference type="AlphaFoldDB" id="A0A932I108"/>
<evidence type="ECO:0000256" key="2">
    <source>
        <dbReference type="ARBA" id="ARBA00004496"/>
    </source>
</evidence>
<evidence type="ECO:0000256" key="3">
    <source>
        <dbReference type="ARBA" id="ARBA00010183"/>
    </source>
</evidence>
<dbReference type="PANTHER" id="PTHR11207">
    <property type="entry name" value="RIBONUCLEASE III"/>
    <property type="match status" value="1"/>
</dbReference>
<gene>
    <name evidence="15 19" type="primary">rnc</name>
    <name evidence="19" type="ORF">HYZ11_06715</name>
</gene>
<dbReference type="CDD" id="cd00593">
    <property type="entry name" value="RIBOc"/>
    <property type="match status" value="1"/>
</dbReference>
<keyword evidence="14 15" id="KW-0694">RNA-binding</keyword>
<protein>
    <recommendedName>
        <fullName evidence="15">Ribonuclease 3</fullName>
        <ecNumber evidence="15">3.1.26.3</ecNumber>
    </recommendedName>
    <alternativeName>
        <fullName evidence="15">Ribonuclease III</fullName>
        <shortName evidence="15">RNase III</shortName>
    </alternativeName>
</protein>
<dbReference type="Pfam" id="PF14622">
    <property type="entry name" value="Ribonucleas_3_3"/>
    <property type="match status" value="1"/>
</dbReference>
<evidence type="ECO:0000256" key="12">
    <source>
        <dbReference type="ARBA" id="ARBA00022801"/>
    </source>
</evidence>
<dbReference type="GO" id="GO:0004525">
    <property type="term" value="F:ribonuclease III activity"/>
    <property type="evidence" value="ECO:0007669"/>
    <property type="project" value="UniProtKB-UniRule"/>
</dbReference>
<feature type="binding site" evidence="15">
    <location>
        <position position="78"/>
    </location>
    <ligand>
        <name>Mg(2+)</name>
        <dbReference type="ChEBI" id="CHEBI:18420"/>
    </ligand>
</feature>
<evidence type="ECO:0000256" key="7">
    <source>
        <dbReference type="ARBA" id="ARBA00022664"/>
    </source>
</evidence>
<evidence type="ECO:0000259" key="18">
    <source>
        <dbReference type="PROSITE" id="PS50142"/>
    </source>
</evidence>
<dbReference type="PROSITE" id="PS50142">
    <property type="entry name" value="RNASE_3_2"/>
    <property type="match status" value="1"/>
</dbReference>
<dbReference type="SUPFAM" id="SSF69065">
    <property type="entry name" value="RNase III domain-like"/>
    <property type="match status" value="1"/>
</dbReference>
<evidence type="ECO:0000256" key="8">
    <source>
        <dbReference type="ARBA" id="ARBA00022694"/>
    </source>
</evidence>
<evidence type="ECO:0000256" key="15">
    <source>
        <dbReference type="HAMAP-Rule" id="MF_00104"/>
    </source>
</evidence>
<dbReference type="GO" id="GO:0019843">
    <property type="term" value="F:rRNA binding"/>
    <property type="evidence" value="ECO:0007669"/>
    <property type="project" value="UniProtKB-KW"/>
</dbReference>
<evidence type="ECO:0000256" key="4">
    <source>
        <dbReference type="ARBA" id="ARBA00011738"/>
    </source>
</evidence>
<evidence type="ECO:0000256" key="14">
    <source>
        <dbReference type="ARBA" id="ARBA00022884"/>
    </source>
</evidence>
<evidence type="ECO:0000256" key="16">
    <source>
        <dbReference type="SAM" id="MobiDB-lite"/>
    </source>
</evidence>
<dbReference type="PROSITE" id="PS50137">
    <property type="entry name" value="DS_RBD"/>
    <property type="match status" value="1"/>
</dbReference>
<keyword evidence="8 15" id="KW-0819">tRNA processing</keyword>
<dbReference type="InterPro" id="IPR036389">
    <property type="entry name" value="RNase_III_sf"/>
</dbReference>
<evidence type="ECO:0000256" key="9">
    <source>
        <dbReference type="ARBA" id="ARBA00022722"/>
    </source>
</evidence>
<dbReference type="Pfam" id="PF00035">
    <property type="entry name" value="dsrm"/>
    <property type="match status" value="1"/>
</dbReference>
<evidence type="ECO:0000256" key="1">
    <source>
        <dbReference type="ARBA" id="ARBA00000109"/>
    </source>
</evidence>
<dbReference type="CDD" id="cd10845">
    <property type="entry name" value="DSRM_RNAse_III_family"/>
    <property type="match status" value="1"/>
</dbReference>
<dbReference type="FunFam" id="3.30.160.20:FF:000003">
    <property type="entry name" value="Ribonuclease 3"/>
    <property type="match status" value="1"/>
</dbReference>
<dbReference type="SUPFAM" id="SSF54768">
    <property type="entry name" value="dsRNA-binding domain-like"/>
    <property type="match status" value="1"/>
</dbReference>
<dbReference type="Proteomes" id="UP000782312">
    <property type="component" value="Unassembled WGS sequence"/>
</dbReference>
<dbReference type="GO" id="GO:0006364">
    <property type="term" value="P:rRNA processing"/>
    <property type="evidence" value="ECO:0007669"/>
    <property type="project" value="UniProtKB-UniRule"/>
</dbReference>
<feature type="region of interest" description="Disordered" evidence="16">
    <location>
        <begin position="1"/>
        <end position="32"/>
    </location>
</feature>
<dbReference type="GO" id="GO:0003725">
    <property type="term" value="F:double-stranded RNA binding"/>
    <property type="evidence" value="ECO:0007669"/>
    <property type="project" value="TreeGrafter"/>
</dbReference>
<evidence type="ECO:0000313" key="19">
    <source>
        <dbReference type="EMBL" id="MBI3127279.1"/>
    </source>
</evidence>
<feature type="active site" evidence="15">
    <location>
        <position position="82"/>
    </location>
</feature>
<feature type="domain" description="DRBM" evidence="17">
    <location>
        <begin position="191"/>
        <end position="260"/>
    </location>
</feature>
<dbReference type="GO" id="GO:0006397">
    <property type="term" value="P:mRNA processing"/>
    <property type="evidence" value="ECO:0007669"/>
    <property type="project" value="UniProtKB-UniRule"/>
</dbReference>
<evidence type="ECO:0000256" key="5">
    <source>
        <dbReference type="ARBA" id="ARBA00022490"/>
    </source>
</evidence>
<evidence type="ECO:0000256" key="10">
    <source>
        <dbReference type="ARBA" id="ARBA00022723"/>
    </source>
</evidence>
<sequence>MPPRENPVAADILPAPGGAGAPKKGRRAKAPAPELPIAEIEGRIGHRFADPSLLVQALTHRSFSQESIPPGPDNQRLEFLGDAVLQLIVTERLWRGHGEADEGDLTRMRSERVSGQALARAARRLGIADYLRLGRGEEKTGGRGKASIMADAFEALVGALYLDAGYPACVRWVEDRLWEASPEEANGDGLDYKSQLQEALQRHSRRLPLYTVIRESGPEHLKVFEVEVRHDGRVLGQGTGTTKKAAEQAAARESLRALEGGSGDPA</sequence>
<feature type="binding site" evidence="15">
    <location>
        <position position="154"/>
    </location>
    <ligand>
        <name>Mg(2+)</name>
        <dbReference type="ChEBI" id="CHEBI:18420"/>
    </ligand>
</feature>
<evidence type="ECO:0000259" key="17">
    <source>
        <dbReference type="PROSITE" id="PS50137"/>
    </source>
</evidence>
<dbReference type="GO" id="GO:0042802">
    <property type="term" value="F:identical protein binding"/>
    <property type="evidence" value="ECO:0007669"/>
    <property type="project" value="UniProtKB-ARBA"/>
</dbReference>
<name>A0A932I108_UNCTE</name>
<keyword evidence="13 15" id="KW-0460">Magnesium</keyword>
<dbReference type="EC" id="3.1.26.3" evidence="15"/>
<dbReference type="InterPro" id="IPR011907">
    <property type="entry name" value="RNase_III"/>
</dbReference>
<keyword evidence="12 15" id="KW-0378">Hydrolase</keyword>
<evidence type="ECO:0000256" key="6">
    <source>
        <dbReference type="ARBA" id="ARBA00022552"/>
    </source>
</evidence>
<dbReference type="GO" id="GO:0005737">
    <property type="term" value="C:cytoplasm"/>
    <property type="evidence" value="ECO:0007669"/>
    <property type="project" value="UniProtKB-SubCell"/>
</dbReference>
<keyword evidence="7 15" id="KW-0507">mRNA processing</keyword>
<dbReference type="PANTHER" id="PTHR11207:SF0">
    <property type="entry name" value="RIBONUCLEASE 3"/>
    <property type="match status" value="1"/>
</dbReference>
<dbReference type="FunFam" id="1.10.1520.10:FF:000001">
    <property type="entry name" value="Ribonuclease 3"/>
    <property type="match status" value="1"/>
</dbReference>